<feature type="domain" description="Gfo/Idh/MocA-like oxidoreductase N-terminal" evidence="1">
    <location>
        <begin position="97"/>
        <end position="214"/>
    </location>
</feature>
<comment type="caution">
    <text evidence="3">The sequence shown here is derived from an EMBL/GenBank/DDBJ whole genome shotgun (WGS) entry which is preliminary data.</text>
</comment>
<dbReference type="Proteomes" id="UP000293874">
    <property type="component" value="Unassembled WGS sequence"/>
</dbReference>
<protein>
    <submittedName>
        <fullName evidence="3">Oxidoreductase family protein</fullName>
    </submittedName>
</protein>
<dbReference type="Gene3D" id="3.30.360.10">
    <property type="entry name" value="Dihydrodipicolinate Reductase, domain 2"/>
    <property type="match status" value="1"/>
</dbReference>
<organism evidence="3 4">
    <name type="scientific">Pseudobacter ginsenosidimutans</name>
    <dbReference type="NCBI Taxonomy" id="661488"/>
    <lineage>
        <taxon>Bacteria</taxon>
        <taxon>Pseudomonadati</taxon>
        <taxon>Bacteroidota</taxon>
        <taxon>Chitinophagia</taxon>
        <taxon>Chitinophagales</taxon>
        <taxon>Chitinophagaceae</taxon>
        <taxon>Pseudobacter</taxon>
    </lineage>
</organism>
<dbReference type="PANTHER" id="PTHR43377">
    <property type="entry name" value="BILIVERDIN REDUCTASE A"/>
    <property type="match status" value="1"/>
</dbReference>
<accession>A0A4Q7N4G2</accession>
<dbReference type="InterPro" id="IPR051450">
    <property type="entry name" value="Gfo/Idh/MocA_Oxidoreductases"/>
</dbReference>
<dbReference type="InterPro" id="IPR000683">
    <property type="entry name" value="Gfo/Idh/MocA-like_OxRdtase_N"/>
</dbReference>
<keyword evidence="4" id="KW-1185">Reference proteome</keyword>
<dbReference type="AlphaFoldDB" id="A0A4Q7N4G2"/>
<dbReference type="GO" id="GO:0000166">
    <property type="term" value="F:nucleotide binding"/>
    <property type="evidence" value="ECO:0007669"/>
    <property type="project" value="InterPro"/>
</dbReference>
<evidence type="ECO:0000313" key="3">
    <source>
        <dbReference type="EMBL" id="RZS75889.1"/>
    </source>
</evidence>
<gene>
    <name evidence="3" type="ORF">EV199_1765</name>
</gene>
<dbReference type="PANTHER" id="PTHR43377:SF2">
    <property type="entry name" value="BINDING ROSSMANN FOLD OXIDOREDUCTASE, PUTATIVE (AFU_ORTHOLOGUE AFUA_4G00560)-RELATED"/>
    <property type="match status" value="1"/>
</dbReference>
<proteinExistence type="predicted"/>
<dbReference type="SUPFAM" id="SSF51735">
    <property type="entry name" value="NAD(P)-binding Rossmann-fold domains"/>
    <property type="match status" value="1"/>
</dbReference>
<dbReference type="SUPFAM" id="SSF55347">
    <property type="entry name" value="Glyceraldehyde-3-phosphate dehydrogenase-like, C-terminal domain"/>
    <property type="match status" value="1"/>
</dbReference>
<evidence type="ECO:0000313" key="4">
    <source>
        <dbReference type="Proteomes" id="UP000293874"/>
    </source>
</evidence>
<dbReference type="InterPro" id="IPR055170">
    <property type="entry name" value="GFO_IDH_MocA-like_dom"/>
</dbReference>
<dbReference type="EMBL" id="SGXA01000001">
    <property type="protein sequence ID" value="RZS75889.1"/>
    <property type="molecule type" value="Genomic_DNA"/>
</dbReference>
<sequence length="505" mass="56842">MPGSPGVAVENAVPFIFDSFHFSFRLFPFLYYYCCNSTLQHIPMNRRNLIKSLGIGVGAVVLGKDALADLGNNTYAYTLPPDPLHKKLDKPVTAITLGAGSRGNVYGNFGLKFPDQLDIIGVAEPIALRNERYAAKHRIPDANRFNTWEDVFKRPKFADAIIITTPDNLHYGPCMKALQMGYDILLEKPIAPTEKECRDILALAKKTGRIVAVCHVLRYAPYFVKMKELLQAGAIGEIISIQHFEPIEHTHMAHSYVRGNWHNSKATTPILLAKSCHDLDIIKWVINKPAKQISAMGDLKWFRKENAPAGSTARCTDGCAVEKTCPYSAIRNYYEKRQRLYVFDLPEDKSKQPEFIMEQLKTTNYGRCVYRMDNDQPDHYITNIRFADNVTASFSMEAFTSYHGRRTRIMGSMGDMVGDMEELVLTDFRTGKVTKLVPKAEDVDDYKNSGHGGGDWGLARDFVQAVSQQNPNLLTSTIDESIESHIMGFMAEASRKSDKVMSIKM</sequence>
<dbReference type="Gene3D" id="3.40.50.720">
    <property type="entry name" value="NAD(P)-binding Rossmann-like Domain"/>
    <property type="match status" value="1"/>
</dbReference>
<evidence type="ECO:0000259" key="2">
    <source>
        <dbReference type="Pfam" id="PF22725"/>
    </source>
</evidence>
<evidence type="ECO:0000259" key="1">
    <source>
        <dbReference type="Pfam" id="PF01408"/>
    </source>
</evidence>
<dbReference type="InterPro" id="IPR036291">
    <property type="entry name" value="NAD(P)-bd_dom_sf"/>
</dbReference>
<reference evidence="3 4" key="1">
    <citation type="submission" date="2019-02" db="EMBL/GenBank/DDBJ databases">
        <title>Genomic Encyclopedia of Type Strains, Phase IV (KMG-IV): sequencing the most valuable type-strain genomes for metagenomic binning, comparative biology and taxonomic classification.</title>
        <authorList>
            <person name="Goeker M."/>
        </authorList>
    </citation>
    <scope>NUCLEOTIDE SEQUENCE [LARGE SCALE GENOMIC DNA]</scope>
    <source>
        <strain evidence="3 4">DSM 18116</strain>
    </source>
</reference>
<dbReference type="Pfam" id="PF01408">
    <property type="entry name" value="GFO_IDH_MocA"/>
    <property type="match status" value="1"/>
</dbReference>
<feature type="domain" description="GFO/IDH/MocA-like oxidoreductase" evidence="2">
    <location>
        <begin position="223"/>
        <end position="319"/>
    </location>
</feature>
<dbReference type="Pfam" id="PF22725">
    <property type="entry name" value="GFO_IDH_MocA_C3"/>
    <property type="match status" value="1"/>
</dbReference>
<name>A0A4Q7N4G2_9BACT</name>